<comment type="caution">
    <text evidence="1">The sequence shown here is derived from an EMBL/GenBank/DDBJ whole genome shotgun (WGS) entry which is preliminary data.</text>
</comment>
<dbReference type="Proteomes" id="UP000231451">
    <property type="component" value="Unassembled WGS sequence"/>
</dbReference>
<evidence type="ECO:0000313" key="1">
    <source>
        <dbReference type="EMBL" id="PJM74631.1"/>
    </source>
</evidence>
<sequence length="65" mass="6748">MAMNDCMTSNGMMSNHMVGIEIVADSPISASACIPGLMAMTGCAYSRKRSQGHPGARSGAETILK</sequence>
<keyword evidence="2" id="KW-1185">Reference proteome</keyword>
<accession>A0A2M9HCV2</accession>
<organism evidence="1 2">
    <name type="scientific">Bifidobacterium simiarum</name>
    <dbReference type="NCBI Taxonomy" id="2045441"/>
    <lineage>
        <taxon>Bacteria</taxon>
        <taxon>Bacillati</taxon>
        <taxon>Actinomycetota</taxon>
        <taxon>Actinomycetes</taxon>
        <taxon>Bifidobacteriales</taxon>
        <taxon>Bifidobacteriaceae</taxon>
        <taxon>Bifidobacterium</taxon>
    </lineage>
</organism>
<dbReference type="EMBL" id="PEBK01000009">
    <property type="protein sequence ID" value="PJM74631.1"/>
    <property type="molecule type" value="Genomic_DNA"/>
</dbReference>
<proteinExistence type="predicted"/>
<dbReference type="RefSeq" id="WP_100513512.1">
    <property type="nucleotide sequence ID" value="NZ_PEBK01000009.1"/>
</dbReference>
<name>A0A2M9HCV2_9BIFI</name>
<dbReference type="AlphaFoldDB" id="A0A2M9HCV2"/>
<gene>
    <name evidence="1" type="ORF">CSQ87_08815</name>
</gene>
<protein>
    <submittedName>
        <fullName evidence="1">Uncharacterized protein</fullName>
    </submittedName>
</protein>
<reference evidence="1 2" key="1">
    <citation type="submission" date="2017-10" db="EMBL/GenBank/DDBJ databases">
        <title>Draft genome sequences of strains TRE 1, TRE 9, TRE H and TRI 7, isolated from tamarins, belonging to four potential novel Bifidobacterium species.</title>
        <authorList>
            <person name="Mattarelli P."/>
            <person name="Modesto M."/>
            <person name="Puglisi E."/>
            <person name="Morelli L."/>
            <person name="Spezio C."/>
            <person name="Bonetti A."/>
            <person name="Sandri C."/>
        </authorList>
    </citation>
    <scope>NUCLEOTIDE SEQUENCE [LARGE SCALE GENOMIC DNA]</scope>
    <source>
        <strain evidence="2">TRI7</strain>
    </source>
</reference>
<evidence type="ECO:0000313" key="2">
    <source>
        <dbReference type="Proteomes" id="UP000231451"/>
    </source>
</evidence>
<dbReference type="OrthoDB" id="9959277at2"/>